<dbReference type="EMBL" id="PQIB02000005">
    <property type="protein sequence ID" value="RLN17664.1"/>
    <property type="molecule type" value="Genomic_DNA"/>
</dbReference>
<keyword evidence="2" id="KW-1185">Reference proteome</keyword>
<comment type="caution">
    <text evidence="1">The sequence shown here is derived from an EMBL/GenBank/DDBJ whole genome shotgun (WGS) entry which is preliminary data.</text>
</comment>
<name>A0A3L6SAX0_PANMI</name>
<sequence length="195" mass="20977">MVVRSPGDLLLLIAASAIRRDGRSMVRILFLRGVSGEIFFVARPVRLVYSFRFAVGWEFFCSRSTSSVKTMADRVTGRLSSMRSIRVVAVSFFPCHQRSGSTDDRSAVSVGLLRGSVALALAAVSKVRSCVPAVVGGPWPGASPPLHVGVCGRGDGQRCLPEMVTTGLLCACYVIPVKLRGFLVKRVCTVRDCAI</sequence>
<proteinExistence type="predicted"/>
<dbReference type="AlphaFoldDB" id="A0A3L6SAX0"/>
<organism evidence="1 2">
    <name type="scientific">Panicum miliaceum</name>
    <name type="common">Proso millet</name>
    <name type="synonym">Broomcorn millet</name>
    <dbReference type="NCBI Taxonomy" id="4540"/>
    <lineage>
        <taxon>Eukaryota</taxon>
        <taxon>Viridiplantae</taxon>
        <taxon>Streptophyta</taxon>
        <taxon>Embryophyta</taxon>
        <taxon>Tracheophyta</taxon>
        <taxon>Spermatophyta</taxon>
        <taxon>Magnoliopsida</taxon>
        <taxon>Liliopsida</taxon>
        <taxon>Poales</taxon>
        <taxon>Poaceae</taxon>
        <taxon>PACMAD clade</taxon>
        <taxon>Panicoideae</taxon>
        <taxon>Panicodae</taxon>
        <taxon>Paniceae</taxon>
        <taxon>Panicinae</taxon>
        <taxon>Panicum</taxon>
        <taxon>Panicum sect. Panicum</taxon>
    </lineage>
</organism>
<protein>
    <submittedName>
        <fullName evidence="1">Uncharacterized protein</fullName>
    </submittedName>
</protein>
<gene>
    <name evidence="1" type="ORF">C2845_PM02G22380</name>
</gene>
<evidence type="ECO:0000313" key="1">
    <source>
        <dbReference type="EMBL" id="RLN17664.1"/>
    </source>
</evidence>
<dbReference type="Proteomes" id="UP000275267">
    <property type="component" value="Unassembled WGS sequence"/>
</dbReference>
<evidence type="ECO:0000313" key="2">
    <source>
        <dbReference type="Proteomes" id="UP000275267"/>
    </source>
</evidence>
<accession>A0A3L6SAX0</accession>
<reference evidence="2" key="1">
    <citation type="journal article" date="2019" name="Nat. Commun.">
        <title>The genome of broomcorn millet.</title>
        <authorList>
            <person name="Zou C."/>
            <person name="Miki D."/>
            <person name="Li D."/>
            <person name="Tang Q."/>
            <person name="Xiao L."/>
            <person name="Rajput S."/>
            <person name="Deng P."/>
            <person name="Jia W."/>
            <person name="Huang R."/>
            <person name="Zhang M."/>
            <person name="Sun Y."/>
            <person name="Hu J."/>
            <person name="Fu X."/>
            <person name="Schnable P.S."/>
            <person name="Li F."/>
            <person name="Zhang H."/>
            <person name="Feng B."/>
            <person name="Zhu X."/>
            <person name="Liu R."/>
            <person name="Schnable J.C."/>
            <person name="Zhu J.-K."/>
            <person name="Zhang H."/>
        </authorList>
    </citation>
    <scope>NUCLEOTIDE SEQUENCE [LARGE SCALE GENOMIC DNA]</scope>
</reference>